<evidence type="ECO:0000259" key="6">
    <source>
        <dbReference type="SMART" id="SM01144"/>
    </source>
</evidence>
<evidence type="ECO:0000313" key="7">
    <source>
        <dbReference type="EMBL" id="HBP30918.1"/>
    </source>
</evidence>
<protein>
    <recommendedName>
        <fullName evidence="1">tRNA-uridine aminocarboxypropyltransferase</fullName>
        <ecNumber evidence="1">2.5.1.25</ecNumber>
    </recommendedName>
</protein>
<dbReference type="Proteomes" id="UP000264036">
    <property type="component" value="Unassembled WGS sequence"/>
</dbReference>
<sequence>MPRPRCEHCQRPASHCLCAYISRIPNRTQVLVLQHPDEANHPLNTARLAVMGLLNARLLVGEHFPQLDDIVASAGRVLLLFPEREASSAQVAAVSTSSCGEPASSLLIVPDGTWRKARKIVGANPVLDTLPRLSLPPGMPSEYRIRKTSQPAAVSTIEAIARSLSLLEPEQSFNGLLAPFRAQIAQQVQAMGEEVYRRNYTNR</sequence>
<keyword evidence="2" id="KW-0808">Transferase</keyword>
<name>A0A356LJK5_9BURK</name>
<dbReference type="SMART" id="SM01144">
    <property type="entry name" value="DTW"/>
    <property type="match status" value="1"/>
</dbReference>
<dbReference type="InterPro" id="IPR005636">
    <property type="entry name" value="DTW"/>
</dbReference>
<dbReference type="GO" id="GO:0016432">
    <property type="term" value="F:tRNA-uridine aminocarboxypropyltransferase activity"/>
    <property type="evidence" value="ECO:0007669"/>
    <property type="project" value="UniProtKB-EC"/>
</dbReference>
<evidence type="ECO:0000256" key="5">
    <source>
        <dbReference type="ARBA" id="ARBA00034489"/>
    </source>
</evidence>
<evidence type="ECO:0000256" key="4">
    <source>
        <dbReference type="ARBA" id="ARBA00022694"/>
    </source>
</evidence>
<dbReference type="PANTHER" id="PTHR21392:SF0">
    <property type="entry name" value="TRNA-URIDINE AMINOCARBOXYPROPYLTRANSFERASE 2"/>
    <property type="match status" value="1"/>
</dbReference>
<organism evidence="7 8">
    <name type="scientific">Advenella kashmirensis</name>
    <dbReference type="NCBI Taxonomy" id="310575"/>
    <lineage>
        <taxon>Bacteria</taxon>
        <taxon>Pseudomonadati</taxon>
        <taxon>Pseudomonadota</taxon>
        <taxon>Betaproteobacteria</taxon>
        <taxon>Burkholderiales</taxon>
        <taxon>Alcaligenaceae</taxon>
    </lineage>
</organism>
<dbReference type="GO" id="GO:0008033">
    <property type="term" value="P:tRNA processing"/>
    <property type="evidence" value="ECO:0007669"/>
    <property type="project" value="UniProtKB-KW"/>
</dbReference>
<dbReference type="AlphaFoldDB" id="A0A356LJK5"/>
<accession>A0A356LJK5</accession>
<dbReference type="EC" id="2.5.1.25" evidence="1"/>
<dbReference type="EMBL" id="DOEK01000033">
    <property type="protein sequence ID" value="HBP30918.1"/>
    <property type="molecule type" value="Genomic_DNA"/>
</dbReference>
<keyword evidence="3" id="KW-0949">S-adenosyl-L-methionine</keyword>
<proteinExistence type="inferred from homology"/>
<evidence type="ECO:0000256" key="3">
    <source>
        <dbReference type="ARBA" id="ARBA00022691"/>
    </source>
</evidence>
<evidence type="ECO:0000313" key="8">
    <source>
        <dbReference type="Proteomes" id="UP000264036"/>
    </source>
</evidence>
<feature type="domain" description="DTW" evidence="6">
    <location>
        <begin position="2"/>
        <end position="192"/>
    </location>
</feature>
<dbReference type="Pfam" id="PF03942">
    <property type="entry name" value="DTW"/>
    <property type="match status" value="1"/>
</dbReference>
<evidence type="ECO:0000256" key="2">
    <source>
        <dbReference type="ARBA" id="ARBA00022679"/>
    </source>
</evidence>
<comment type="similarity">
    <text evidence="5">Belongs to the TDD superfamily. DTWD2 family.</text>
</comment>
<evidence type="ECO:0000256" key="1">
    <source>
        <dbReference type="ARBA" id="ARBA00012386"/>
    </source>
</evidence>
<gene>
    <name evidence="7" type="ORF">DD666_16060</name>
</gene>
<dbReference type="InterPro" id="IPR039262">
    <property type="entry name" value="DTWD2/TAPT"/>
</dbReference>
<dbReference type="PANTHER" id="PTHR21392">
    <property type="entry name" value="TRNA-URIDINE AMINOCARBOXYPROPYLTRANSFERASE 2"/>
    <property type="match status" value="1"/>
</dbReference>
<comment type="caution">
    <text evidence="7">The sequence shown here is derived from an EMBL/GenBank/DDBJ whole genome shotgun (WGS) entry which is preliminary data.</text>
</comment>
<keyword evidence="4" id="KW-0819">tRNA processing</keyword>
<reference evidence="7 8" key="1">
    <citation type="journal article" date="2018" name="Nat. Biotechnol.">
        <title>A standardized bacterial taxonomy based on genome phylogeny substantially revises the tree of life.</title>
        <authorList>
            <person name="Parks D.H."/>
            <person name="Chuvochina M."/>
            <person name="Waite D.W."/>
            <person name="Rinke C."/>
            <person name="Skarshewski A."/>
            <person name="Chaumeil P.A."/>
            <person name="Hugenholtz P."/>
        </authorList>
    </citation>
    <scope>NUCLEOTIDE SEQUENCE [LARGE SCALE GENOMIC DNA]</scope>
    <source>
        <strain evidence="7">UBA10707</strain>
    </source>
</reference>